<feature type="transmembrane region" description="Helical" evidence="1">
    <location>
        <begin position="59"/>
        <end position="81"/>
    </location>
</feature>
<organism evidence="2 3">
    <name type="scientific">Serratia marcescens</name>
    <dbReference type="NCBI Taxonomy" id="615"/>
    <lineage>
        <taxon>Bacteria</taxon>
        <taxon>Pseudomonadati</taxon>
        <taxon>Pseudomonadota</taxon>
        <taxon>Gammaproteobacteria</taxon>
        <taxon>Enterobacterales</taxon>
        <taxon>Yersiniaceae</taxon>
        <taxon>Serratia</taxon>
    </lineage>
</organism>
<keyword evidence="1" id="KW-1133">Transmembrane helix</keyword>
<protein>
    <submittedName>
        <fullName evidence="2">Uncharacterized protein</fullName>
    </submittedName>
</protein>
<proteinExistence type="predicted"/>
<dbReference type="RefSeq" id="WP_073531693.1">
    <property type="nucleotide sequence ID" value="NZ_MJAO01000008.1"/>
</dbReference>
<dbReference type="Proteomes" id="UP000185770">
    <property type="component" value="Unassembled WGS sequence"/>
</dbReference>
<sequence>MVTSQSPSLSSHGGGLLLGGTTLIGLFPSVSTGILLSAFAGAVIFVISAHDLTLLQKTLLFAVSLTAGIVTAPFTATVISALTPTLIVAPPEVGALVASTLAVRLLLALSTHSNGLLRKWMGGGKSE</sequence>
<feature type="transmembrane region" description="Helical" evidence="1">
    <location>
        <begin position="93"/>
        <end position="111"/>
    </location>
</feature>
<comment type="caution">
    <text evidence="2">The sequence shown here is derived from an EMBL/GenBank/DDBJ whole genome shotgun (WGS) entry which is preliminary data.</text>
</comment>
<gene>
    <name evidence="2" type="ORF">BHU62_09310</name>
</gene>
<dbReference type="Pfam" id="PF16931">
    <property type="entry name" value="Phage_holin_8"/>
    <property type="match status" value="1"/>
</dbReference>
<evidence type="ECO:0000313" key="3">
    <source>
        <dbReference type="Proteomes" id="UP000185770"/>
    </source>
</evidence>
<dbReference type="AlphaFoldDB" id="A0A1Q4P125"/>
<feature type="transmembrane region" description="Helical" evidence="1">
    <location>
        <begin position="20"/>
        <end position="47"/>
    </location>
</feature>
<evidence type="ECO:0000313" key="2">
    <source>
        <dbReference type="EMBL" id="OKB66831.1"/>
    </source>
</evidence>
<keyword evidence="1" id="KW-0812">Transmembrane</keyword>
<accession>A0A1Q4P125</accession>
<evidence type="ECO:0000256" key="1">
    <source>
        <dbReference type="SAM" id="Phobius"/>
    </source>
</evidence>
<dbReference type="EMBL" id="MJAO01000008">
    <property type="protein sequence ID" value="OKB66831.1"/>
    <property type="molecule type" value="Genomic_DNA"/>
</dbReference>
<keyword evidence="1" id="KW-0472">Membrane</keyword>
<name>A0A1Q4P125_SERMA</name>
<dbReference type="InterPro" id="IPR032637">
    <property type="entry name" value="Phage_holin-like"/>
</dbReference>
<reference evidence="2 3" key="1">
    <citation type="submission" date="2016-09" db="EMBL/GenBank/DDBJ databases">
        <title>Serratia marcescens MSU-97 and epiphytic antimycotic-producing bacteria.</title>
        <authorList>
            <person name="Matilla M.A."/>
        </authorList>
    </citation>
    <scope>NUCLEOTIDE SEQUENCE [LARGE SCALE GENOMIC DNA]</scope>
    <source>
        <strain evidence="2 3">MSU-97</strain>
    </source>
</reference>